<dbReference type="RefSeq" id="WP_275709242.1">
    <property type="nucleotide sequence ID" value="NZ_JANCMW010000013.1"/>
</dbReference>
<dbReference type="SUPFAM" id="SSF88713">
    <property type="entry name" value="Glycoside hydrolase/deacetylase"/>
    <property type="match status" value="1"/>
</dbReference>
<sequence length="294" mass="33280">MMVPVLMYHHISPLTGPHTVTPELFRDHLKTLSDKGIRTLSLDEFAAWRRGELAIQQPAVLLTFDDAWLDNWAYALPVLEEFSAQGVFFVVTSWPGAGAARVGLGSDPDWRPFSHAESMKLAGTDSGDNVSMRWSELLAARDTGLVSLASHSHGHGDWWKRGTGVNELLEYFETDLRQTADVLEAKLGACPPHLCWPKGHFCNSMMKIAEDNGFIHQYSTLRGSNQKKATTQIRRINVENRPGEWLWRRLTIYGNQLTASALGVVHQNLHYERMKTRYPNLPRKEFVGPRLHLI</sequence>
<gene>
    <name evidence="3" type="ORF">NLU14_18245</name>
</gene>
<dbReference type="CDD" id="cd10969">
    <property type="entry name" value="CE4_Ecf1_like_5s"/>
    <property type="match status" value="1"/>
</dbReference>
<evidence type="ECO:0000259" key="2">
    <source>
        <dbReference type="PROSITE" id="PS51677"/>
    </source>
</evidence>
<proteinExistence type="predicted"/>
<dbReference type="Pfam" id="PF01522">
    <property type="entry name" value="Polysacc_deac_1"/>
    <property type="match status" value="1"/>
</dbReference>
<feature type="domain" description="NodB homology" evidence="2">
    <location>
        <begin position="58"/>
        <end position="294"/>
    </location>
</feature>
<dbReference type="InterPro" id="IPR011330">
    <property type="entry name" value="Glyco_hydro/deAcase_b/a-brl"/>
</dbReference>
<dbReference type="Proteomes" id="UP001143391">
    <property type="component" value="Unassembled WGS sequence"/>
</dbReference>
<dbReference type="PANTHER" id="PTHR34216:SF13">
    <property type="entry name" value="XYLANASE_CHITIN DEACETYLASE"/>
    <property type="match status" value="1"/>
</dbReference>
<evidence type="ECO:0000313" key="4">
    <source>
        <dbReference type="Proteomes" id="UP001143391"/>
    </source>
</evidence>
<dbReference type="EMBL" id="JANCMW010000013">
    <property type="protein sequence ID" value="MDF0752174.1"/>
    <property type="molecule type" value="Genomic_DNA"/>
</dbReference>
<dbReference type="InterPro" id="IPR051398">
    <property type="entry name" value="Polysacch_Deacetylase"/>
</dbReference>
<evidence type="ECO:0000256" key="1">
    <source>
        <dbReference type="ARBA" id="ARBA00022729"/>
    </source>
</evidence>
<dbReference type="Gene3D" id="3.20.20.370">
    <property type="entry name" value="Glycoside hydrolase/deacetylase"/>
    <property type="match status" value="1"/>
</dbReference>
<dbReference type="InterPro" id="IPR002509">
    <property type="entry name" value="NODB_dom"/>
</dbReference>
<evidence type="ECO:0000313" key="3">
    <source>
        <dbReference type="EMBL" id="MDF0752174.1"/>
    </source>
</evidence>
<dbReference type="PROSITE" id="PS51677">
    <property type="entry name" value="NODB"/>
    <property type="match status" value="1"/>
</dbReference>
<dbReference type="PANTHER" id="PTHR34216">
    <property type="match status" value="1"/>
</dbReference>
<accession>A0ABT5YER4</accession>
<reference evidence="3" key="1">
    <citation type="submission" date="2022-07" db="EMBL/GenBank/DDBJ databases">
        <title>Marinobacter iranensis a new bacterium isolate from a hipersaline lake in Iran.</title>
        <authorList>
            <person name="Mohammad A.M.A."/>
            <person name="Cristina S.-P."/>
            <person name="Antonio V."/>
        </authorList>
    </citation>
    <scope>NUCLEOTIDE SEQUENCE</scope>
    <source>
        <strain evidence="3">71-i</strain>
    </source>
</reference>
<keyword evidence="4" id="KW-1185">Reference proteome</keyword>
<comment type="caution">
    <text evidence="3">The sequence shown here is derived from an EMBL/GenBank/DDBJ whole genome shotgun (WGS) entry which is preliminary data.</text>
</comment>
<name>A0ABT5YER4_9GAMM</name>
<protein>
    <submittedName>
        <fullName evidence="3">Polysaccharide deacetylase family protein</fullName>
    </submittedName>
</protein>
<organism evidence="3 4">
    <name type="scientific">Marinobacter iranensis</name>
    <dbReference type="NCBI Taxonomy" id="2962607"/>
    <lineage>
        <taxon>Bacteria</taxon>
        <taxon>Pseudomonadati</taxon>
        <taxon>Pseudomonadota</taxon>
        <taxon>Gammaproteobacteria</taxon>
        <taxon>Pseudomonadales</taxon>
        <taxon>Marinobacteraceae</taxon>
        <taxon>Marinobacter</taxon>
    </lineage>
</organism>
<keyword evidence="1" id="KW-0732">Signal</keyword>